<dbReference type="STRING" id="225359.A0A2S4PZW3"/>
<name>A0A2S4PZW3_9PEZI</name>
<organism evidence="3 4">
    <name type="scientific">Erysiphe pulchra</name>
    <dbReference type="NCBI Taxonomy" id="225359"/>
    <lineage>
        <taxon>Eukaryota</taxon>
        <taxon>Fungi</taxon>
        <taxon>Dikarya</taxon>
        <taxon>Ascomycota</taxon>
        <taxon>Pezizomycotina</taxon>
        <taxon>Leotiomycetes</taxon>
        <taxon>Erysiphales</taxon>
        <taxon>Erysiphaceae</taxon>
        <taxon>Erysiphe</taxon>
    </lineage>
</organism>
<comment type="caution">
    <text evidence="3">The sequence shown here is derived from an EMBL/GenBank/DDBJ whole genome shotgun (WGS) entry which is preliminary data.</text>
</comment>
<dbReference type="AlphaFoldDB" id="A0A2S4PZW3"/>
<keyword evidence="2" id="KW-0812">Transmembrane</keyword>
<feature type="non-terminal residue" evidence="3">
    <location>
        <position position="326"/>
    </location>
</feature>
<feature type="transmembrane region" description="Helical" evidence="2">
    <location>
        <begin position="38"/>
        <end position="65"/>
    </location>
</feature>
<feature type="compositionally biased region" description="Polar residues" evidence="1">
    <location>
        <begin position="188"/>
        <end position="219"/>
    </location>
</feature>
<protein>
    <recommendedName>
        <fullName evidence="5">Fibroin-3 related protein</fullName>
    </recommendedName>
</protein>
<keyword evidence="4" id="KW-1185">Reference proteome</keyword>
<reference evidence="3 4" key="1">
    <citation type="submission" date="2017-10" db="EMBL/GenBank/DDBJ databases">
        <title>Development of genomic resources for the powdery mildew, Erysiphe pulchra.</title>
        <authorList>
            <person name="Wadl P.A."/>
            <person name="Mack B.M."/>
            <person name="Moore G."/>
            <person name="Beltz S.B."/>
        </authorList>
    </citation>
    <scope>NUCLEOTIDE SEQUENCE [LARGE SCALE GENOMIC DNA]</scope>
    <source>
        <strain evidence="3">Cflorida</strain>
    </source>
</reference>
<dbReference type="PANTHER" id="PTHR40018">
    <property type="entry name" value="[PSI+] INDUCTION PROTEIN 2"/>
    <property type="match status" value="1"/>
</dbReference>
<evidence type="ECO:0000256" key="1">
    <source>
        <dbReference type="SAM" id="MobiDB-lite"/>
    </source>
</evidence>
<gene>
    <name evidence="3" type="ORF">EPUL_000458</name>
</gene>
<accession>A0A2S4PZW3</accession>
<dbReference type="PANTHER" id="PTHR40018:SF1">
    <property type="entry name" value="[PSI+] INDUCTION PROTEIN 2"/>
    <property type="match status" value="1"/>
</dbReference>
<evidence type="ECO:0000313" key="4">
    <source>
        <dbReference type="Proteomes" id="UP000237438"/>
    </source>
</evidence>
<evidence type="ECO:0008006" key="5">
    <source>
        <dbReference type="Google" id="ProtNLM"/>
    </source>
</evidence>
<dbReference type="OrthoDB" id="5401332at2759"/>
<evidence type="ECO:0000313" key="3">
    <source>
        <dbReference type="EMBL" id="POS87546.1"/>
    </source>
</evidence>
<dbReference type="EMBL" id="PEDP01000108">
    <property type="protein sequence ID" value="POS87546.1"/>
    <property type="molecule type" value="Genomic_DNA"/>
</dbReference>
<evidence type="ECO:0000256" key="2">
    <source>
        <dbReference type="SAM" id="Phobius"/>
    </source>
</evidence>
<proteinExistence type="predicted"/>
<dbReference type="GO" id="GO:0005886">
    <property type="term" value="C:plasma membrane"/>
    <property type="evidence" value="ECO:0007669"/>
    <property type="project" value="TreeGrafter"/>
</dbReference>
<dbReference type="InterPro" id="IPR037504">
    <property type="entry name" value="PSI_induc_2"/>
</dbReference>
<dbReference type="GO" id="GO:0005935">
    <property type="term" value="C:cellular bud neck"/>
    <property type="evidence" value="ECO:0007669"/>
    <property type="project" value="TreeGrafter"/>
</dbReference>
<dbReference type="Proteomes" id="UP000237438">
    <property type="component" value="Unassembled WGS sequence"/>
</dbReference>
<feature type="region of interest" description="Disordered" evidence="1">
    <location>
        <begin position="297"/>
        <end position="326"/>
    </location>
</feature>
<sequence>MSNLLDGSIVTDQVSNVTTTFTSWDKCMLQSYCKWPAIIGIAIGGIVALSIIICMTRCLCCGYSFCCSCFSFLSCCGSCGGCCDGRRKKSGKYKSDLSSDYRNQGYSAPPPMMKGGFNKPQFAHFSTNKASPGALNEDALPAMPSWDTATSVHVLDDSEESKGMELKQINSSTAQKVPLLTATAATGISSPLIQENERTPFQTRPLSNNNNGYANPNDSNQRRGLENSISQYSSNPYSENMIRENNARLGGPSSPLSGRGYWPALQSPYHDNGRSTPVQALYPEAGRSTPVQALYPEASRPTPVQVPYHSTGRSTPVQVPYHDNGR</sequence>
<feature type="region of interest" description="Disordered" evidence="1">
    <location>
        <begin position="188"/>
        <end position="224"/>
    </location>
</feature>
<keyword evidence="2" id="KW-0472">Membrane</keyword>
<keyword evidence="2" id="KW-1133">Transmembrane helix</keyword>